<protein>
    <submittedName>
        <fullName evidence="1">Uncharacterized protein</fullName>
    </submittedName>
</protein>
<evidence type="ECO:0000313" key="2">
    <source>
        <dbReference type="Proteomes" id="UP000198280"/>
    </source>
</evidence>
<keyword evidence="2" id="KW-1185">Reference proteome</keyword>
<sequence length="162" mass="18157">MGAVTDPLWADVADVFDPVAMGRLPDLWIPGVSAADWQALLDLVVARGWWHAYAEGCRVLPLPTAARVLSRPCDAEVPTLYVEPVPGFRAIFRFLSDETIDFDIDLYELWGQERLDVFCGFLRAIGRRLDRTVFLCPEGAGVDVAVLWYEPGADRIAVRHDR</sequence>
<dbReference type="RefSeq" id="WP_322975705.1">
    <property type="nucleotide sequence ID" value="NZ_FZOF01000015.1"/>
</dbReference>
<reference evidence="1 2" key="1">
    <citation type="submission" date="2017-06" db="EMBL/GenBank/DDBJ databases">
        <authorList>
            <person name="Kim H.J."/>
            <person name="Triplett B.A."/>
        </authorList>
    </citation>
    <scope>NUCLEOTIDE SEQUENCE [LARGE SCALE GENOMIC DNA]</scope>
    <source>
        <strain evidence="1 2">CGMCC 4.1858</strain>
    </source>
</reference>
<name>A0A239K868_9ACTN</name>
<organism evidence="1 2">
    <name type="scientific">Actinacidiphila glaucinigra</name>
    <dbReference type="NCBI Taxonomy" id="235986"/>
    <lineage>
        <taxon>Bacteria</taxon>
        <taxon>Bacillati</taxon>
        <taxon>Actinomycetota</taxon>
        <taxon>Actinomycetes</taxon>
        <taxon>Kitasatosporales</taxon>
        <taxon>Streptomycetaceae</taxon>
        <taxon>Actinacidiphila</taxon>
    </lineage>
</organism>
<evidence type="ECO:0000313" key="1">
    <source>
        <dbReference type="EMBL" id="SNT14191.1"/>
    </source>
</evidence>
<gene>
    <name evidence="1" type="ORF">SAMN05216252_11537</name>
</gene>
<dbReference type="Proteomes" id="UP000198280">
    <property type="component" value="Unassembled WGS sequence"/>
</dbReference>
<proteinExistence type="predicted"/>
<accession>A0A239K868</accession>
<dbReference type="AlphaFoldDB" id="A0A239K868"/>
<dbReference type="EMBL" id="FZOF01000015">
    <property type="protein sequence ID" value="SNT14191.1"/>
    <property type="molecule type" value="Genomic_DNA"/>
</dbReference>